<keyword evidence="2" id="KW-0732">Signal</keyword>
<evidence type="ECO:0000256" key="2">
    <source>
        <dbReference type="SAM" id="SignalP"/>
    </source>
</evidence>
<proteinExistence type="predicted"/>
<dbReference type="AlphaFoldDB" id="A0A9X5E347"/>
<comment type="caution">
    <text evidence="5">The sequence shown here is derived from an EMBL/GenBank/DDBJ whole genome shotgun (WGS) entry which is preliminary data.</text>
</comment>
<feature type="compositionally biased region" description="Polar residues" evidence="1">
    <location>
        <begin position="39"/>
        <end position="48"/>
    </location>
</feature>
<dbReference type="OrthoDB" id="9761426at2"/>
<feature type="chain" id="PRO_5040829793" evidence="2">
    <location>
        <begin position="29"/>
        <end position="494"/>
    </location>
</feature>
<dbReference type="PROSITE" id="PS51257">
    <property type="entry name" value="PROKAR_LIPOPROTEIN"/>
    <property type="match status" value="1"/>
</dbReference>
<dbReference type="Pfam" id="PF16173">
    <property type="entry name" value="DUF4874"/>
    <property type="match status" value="1"/>
</dbReference>
<dbReference type="Proteomes" id="UP000031532">
    <property type="component" value="Unassembled WGS sequence"/>
</dbReference>
<sequence length="494" mass="55844">MKIKNTVRSLKLSVALLASMAIAGSCTAAQAPSIVTTTYQSSSENFSNPERGFYKSIDPPYKKPDTPSPPLQISELQKVRNENMSMIRRYYLLSEFKDKPISQSYLDMISKDFETARQAGIKMIIRFTYNWLGGGDDAPRDIILSHLDQLQPILRSNSDAIAYMEAGFIGNWGEWHHSSNKLIDSHGNATEDARKVLLKILSVLPRKRMVAVRYFFHKKQVLNNINPLTLAEAFNGSERARIGHHNDAFRHDALDWGTYTGATPIDIEREKTWLNLDTQYVVQGGEPAVADSDPPEYNNCSNSLVDLARMHWSGMTVNANGTSTEPVYQKWREQGCMGEIQRRLGYRFRLIDSAIPDKVKPAGTFSMKFKITNDGWASPYNSRNLEAILRHRQTGKEYYLPIPEAIRMWMPGTTKEVNIVSGIPANIPAGEYQVLLNLPDPAPKLYKRPEYSIRFANQNVWEASTGYNSLLRSIVVDPNVGGDTYSSNQFFKSR</sequence>
<dbReference type="InterPro" id="IPR032267">
    <property type="entry name" value="DUF4832"/>
</dbReference>
<evidence type="ECO:0000259" key="4">
    <source>
        <dbReference type="Pfam" id="PF16173"/>
    </source>
</evidence>
<protein>
    <submittedName>
        <fullName evidence="5">DUF4832 domain-containing protein</fullName>
    </submittedName>
</protein>
<name>A0A9X5E347_9CYAN</name>
<dbReference type="EMBL" id="JTJC03000001">
    <property type="protein sequence ID" value="NHC34192.1"/>
    <property type="molecule type" value="Genomic_DNA"/>
</dbReference>
<evidence type="ECO:0000313" key="6">
    <source>
        <dbReference type="Proteomes" id="UP000031532"/>
    </source>
</evidence>
<evidence type="ECO:0000256" key="1">
    <source>
        <dbReference type="SAM" id="MobiDB-lite"/>
    </source>
</evidence>
<dbReference type="InterPro" id="IPR032379">
    <property type="entry name" value="DUF4874"/>
</dbReference>
<reference evidence="5 6" key="1">
    <citation type="journal article" date="2015" name="Genome Announc.">
        <title>Draft Genome Sequence of the Terrestrial Cyanobacterium Scytonema millei VB511283, Isolated from Eastern India.</title>
        <authorList>
            <person name="Sen D."/>
            <person name="Chandrababunaidu M.M."/>
            <person name="Singh D."/>
            <person name="Sanghi N."/>
            <person name="Ghorai A."/>
            <person name="Mishra G.P."/>
            <person name="Madduluri M."/>
            <person name="Adhikary S.P."/>
            <person name="Tripathy S."/>
        </authorList>
    </citation>
    <scope>NUCLEOTIDE SEQUENCE [LARGE SCALE GENOMIC DNA]</scope>
    <source>
        <strain evidence="5 6">VB511283</strain>
    </source>
</reference>
<feature type="domain" description="DUF4874" evidence="4">
    <location>
        <begin position="48"/>
        <end position="215"/>
    </location>
</feature>
<gene>
    <name evidence="5" type="ORF">QH73_0005865</name>
</gene>
<organism evidence="5 6">
    <name type="scientific">Scytonema millei VB511283</name>
    <dbReference type="NCBI Taxonomy" id="1245923"/>
    <lineage>
        <taxon>Bacteria</taxon>
        <taxon>Bacillati</taxon>
        <taxon>Cyanobacteriota</taxon>
        <taxon>Cyanophyceae</taxon>
        <taxon>Nostocales</taxon>
        <taxon>Scytonemataceae</taxon>
        <taxon>Scytonema</taxon>
    </lineage>
</organism>
<accession>A0A9X5E347</accession>
<feature type="domain" description="DUF4832" evidence="3">
    <location>
        <begin position="241"/>
        <end position="457"/>
    </location>
</feature>
<evidence type="ECO:0000313" key="5">
    <source>
        <dbReference type="EMBL" id="NHC34192.1"/>
    </source>
</evidence>
<dbReference type="Pfam" id="PF16116">
    <property type="entry name" value="DUF4832"/>
    <property type="match status" value="1"/>
</dbReference>
<feature type="region of interest" description="Disordered" evidence="1">
    <location>
        <begin position="39"/>
        <end position="70"/>
    </location>
</feature>
<feature type="signal peptide" evidence="2">
    <location>
        <begin position="1"/>
        <end position="28"/>
    </location>
</feature>
<dbReference type="RefSeq" id="WP_039715587.1">
    <property type="nucleotide sequence ID" value="NZ_JTJC03000001.1"/>
</dbReference>
<evidence type="ECO:0000259" key="3">
    <source>
        <dbReference type="Pfam" id="PF16116"/>
    </source>
</evidence>
<keyword evidence="6" id="KW-1185">Reference proteome</keyword>